<sequence>MIKVGVVGVGRWGRNHVRVLKELESNGEVKLEAVCDIREDVLEGIRKEFNIPLAKTDYIELLKHVDVVIIATPIDVLAKVSKDALSEGKHALIEKPVATTSKDAEELLKLAMESNTIAMPGMIMRFNNTVNMLKELLRNDPPLYLVLKRMSRRPQHMTSYPLLLDLGVHDIDLCRYLTEDDVEVVVKAHRLVMNYDEVIIATLKMKKGVYCHIHIDGVSPYKVREIDVITGNNFMRADTNMNRITMYSSTGEKIFQGGVHEPLKKELQWFINVVKTRSKHYQPNLVDVINYLKVIEAIYSLL</sequence>
<evidence type="ECO:0000259" key="1">
    <source>
        <dbReference type="Pfam" id="PF01408"/>
    </source>
</evidence>
<dbReference type="InterPro" id="IPR036291">
    <property type="entry name" value="NAD(P)-bd_dom_sf"/>
</dbReference>
<reference evidence="3" key="1">
    <citation type="journal article" date="2020" name="mSystems">
        <title>Genome- and Community-Level Interaction Insights into Carbon Utilization and Element Cycling Functions of Hydrothermarchaeota in Hydrothermal Sediment.</title>
        <authorList>
            <person name="Zhou Z."/>
            <person name="Liu Y."/>
            <person name="Xu W."/>
            <person name="Pan J."/>
            <person name="Luo Z.H."/>
            <person name="Li M."/>
        </authorList>
    </citation>
    <scope>NUCLEOTIDE SEQUENCE [LARGE SCALE GENOMIC DNA]</scope>
    <source>
        <strain evidence="3">SpSt-125</strain>
    </source>
</reference>
<dbReference type="Gene3D" id="3.40.50.720">
    <property type="entry name" value="NAD(P)-binding Rossmann-like Domain"/>
    <property type="match status" value="1"/>
</dbReference>
<proteinExistence type="predicted"/>
<feature type="domain" description="GFO/IDH/MocA-like oxidoreductase" evidence="2">
    <location>
        <begin position="162"/>
        <end position="226"/>
    </location>
</feature>
<evidence type="ECO:0000259" key="2">
    <source>
        <dbReference type="Pfam" id="PF22725"/>
    </source>
</evidence>
<organism evidence="3">
    <name type="scientific">Ignisphaera aggregans</name>
    <dbReference type="NCBI Taxonomy" id="334771"/>
    <lineage>
        <taxon>Archaea</taxon>
        <taxon>Thermoproteota</taxon>
        <taxon>Thermoprotei</taxon>
        <taxon>Desulfurococcales</taxon>
        <taxon>Desulfurococcaceae</taxon>
        <taxon>Ignisphaera</taxon>
    </lineage>
</organism>
<dbReference type="SUPFAM" id="SSF55347">
    <property type="entry name" value="Glyceraldehyde-3-phosphate dehydrogenase-like, C-terminal domain"/>
    <property type="match status" value="1"/>
</dbReference>
<protein>
    <submittedName>
        <fullName evidence="3">Gfo/Idh/MocA family oxidoreductase</fullName>
    </submittedName>
</protein>
<accession>A0A7J2U192</accession>
<dbReference type="AlphaFoldDB" id="A0A7J2U192"/>
<dbReference type="GO" id="GO:0000166">
    <property type="term" value="F:nucleotide binding"/>
    <property type="evidence" value="ECO:0007669"/>
    <property type="project" value="InterPro"/>
</dbReference>
<dbReference type="PANTHER" id="PTHR43377:SF1">
    <property type="entry name" value="BILIVERDIN REDUCTASE A"/>
    <property type="match status" value="1"/>
</dbReference>
<evidence type="ECO:0000313" key="3">
    <source>
        <dbReference type="EMBL" id="HEM66185.1"/>
    </source>
</evidence>
<dbReference type="SUPFAM" id="SSF51735">
    <property type="entry name" value="NAD(P)-binding Rossmann-fold domains"/>
    <property type="match status" value="1"/>
</dbReference>
<name>A0A7J2U192_9CREN</name>
<feature type="domain" description="Gfo/Idh/MocA-like oxidoreductase N-terminal" evidence="1">
    <location>
        <begin position="2"/>
        <end position="121"/>
    </location>
</feature>
<dbReference type="InterPro" id="IPR051450">
    <property type="entry name" value="Gfo/Idh/MocA_Oxidoreductases"/>
</dbReference>
<dbReference type="PANTHER" id="PTHR43377">
    <property type="entry name" value="BILIVERDIN REDUCTASE A"/>
    <property type="match status" value="1"/>
</dbReference>
<dbReference type="EMBL" id="DSEU01000004">
    <property type="protein sequence ID" value="HEM66185.1"/>
    <property type="molecule type" value="Genomic_DNA"/>
</dbReference>
<dbReference type="InterPro" id="IPR000683">
    <property type="entry name" value="Gfo/Idh/MocA-like_OxRdtase_N"/>
</dbReference>
<dbReference type="Gene3D" id="3.30.360.10">
    <property type="entry name" value="Dihydrodipicolinate Reductase, domain 2"/>
    <property type="match status" value="1"/>
</dbReference>
<dbReference type="Pfam" id="PF01408">
    <property type="entry name" value="GFO_IDH_MocA"/>
    <property type="match status" value="1"/>
</dbReference>
<gene>
    <name evidence="3" type="ORF">ENO26_01185</name>
</gene>
<comment type="caution">
    <text evidence="3">The sequence shown here is derived from an EMBL/GenBank/DDBJ whole genome shotgun (WGS) entry which is preliminary data.</text>
</comment>
<dbReference type="Pfam" id="PF22725">
    <property type="entry name" value="GFO_IDH_MocA_C3"/>
    <property type="match status" value="1"/>
</dbReference>
<dbReference type="InterPro" id="IPR055170">
    <property type="entry name" value="GFO_IDH_MocA-like_dom"/>
</dbReference>